<dbReference type="EMBL" id="GECZ01025008">
    <property type="protein sequence ID" value="JAS44761.1"/>
    <property type="molecule type" value="Transcribed_RNA"/>
</dbReference>
<name>A0A1B6F3V2_9HEMI</name>
<organism evidence="1">
    <name type="scientific">Cuerna arida</name>
    <dbReference type="NCBI Taxonomy" id="1464854"/>
    <lineage>
        <taxon>Eukaryota</taxon>
        <taxon>Metazoa</taxon>
        <taxon>Ecdysozoa</taxon>
        <taxon>Arthropoda</taxon>
        <taxon>Hexapoda</taxon>
        <taxon>Insecta</taxon>
        <taxon>Pterygota</taxon>
        <taxon>Neoptera</taxon>
        <taxon>Paraneoptera</taxon>
        <taxon>Hemiptera</taxon>
        <taxon>Auchenorrhyncha</taxon>
        <taxon>Membracoidea</taxon>
        <taxon>Cicadellidae</taxon>
        <taxon>Cicadellinae</taxon>
        <taxon>Proconiini</taxon>
        <taxon>Cuerna</taxon>
    </lineage>
</organism>
<accession>A0A1B6F3V2</accession>
<reference evidence="1" key="1">
    <citation type="submission" date="2015-11" db="EMBL/GenBank/DDBJ databases">
        <title>De novo transcriptome assembly of four potential Pierce s Disease insect vectors from Arizona vineyards.</title>
        <authorList>
            <person name="Tassone E.E."/>
        </authorList>
    </citation>
    <scope>NUCLEOTIDE SEQUENCE</scope>
</reference>
<evidence type="ECO:0000313" key="1">
    <source>
        <dbReference type="EMBL" id="JAS44761.1"/>
    </source>
</evidence>
<feature type="non-terminal residue" evidence="1">
    <location>
        <position position="1"/>
    </location>
</feature>
<proteinExistence type="predicted"/>
<sequence length="168" mass="19502">WIGDKHYEARIHCPRQIDTGVQQPWCGHPPYQVGHIQQLERVQTRLLRIIGVRMGFDFLNVPIDLVEEHLGLASLHKRLQAHDLMFLRRVLHGEVDCSALLSLIELRVPGSTRSLDLFNRRSYHTDYERNSTLPRLQRLGNIISPLHDFFADSEDHLKRTVGSMVLQL</sequence>
<dbReference type="EMBL" id="GECZ01003996">
    <property type="protein sequence ID" value="JAS65773.1"/>
    <property type="molecule type" value="Transcribed_RNA"/>
</dbReference>
<gene>
    <name evidence="1" type="ORF">g.4657</name>
    <name evidence="2" type="ORF">g.4658</name>
</gene>
<protein>
    <submittedName>
        <fullName evidence="1">Uncharacterized protein</fullName>
    </submittedName>
</protein>
<evidence type="ECO:0000313" key="2">
    <source>
        <dbReference type="EMBL" id="JAS65773.1"/>
    </source>
</evidence>
<dbReference type="AlphaFoldDB" id="A0A1B6F3V2"/>